<reference evidence="1 2" key="1">
    <citation type="submission" date="2016-03" db="EMBL/GenBank/DDBJ databases">
        <title>Cyphomyrmex costatus WGS genome.</title>
        <authorList>
            <person name="Nygaard S."/>
            <person name="Hu H."/>
            <person name="Boomsma J."/>
            <person name="Zhang G."/>
        </authorList>
    </citation>
    <scope>NUCLEOTIDE SEQUENCE [LARGE SCALE GENOMIC DNA]</scope>
    <source>
        <strain evidence="1">MS0001</strain>
        <tissue evidence="1">Whole body</tissue>
    </source>
</reference>
<keyword evidence="2" id="KW-1185">Reference proteome</keyword>
<dbReference type="AlphaFoldDB" id="A0A195CFC2"/>
<dbReference type="Proteomes" id="UP000078542">
    <property type="component" value="Unassembled WGS sequence"/>
</dbReference>
<name>A0A195CFC2_9HYME</name>
<feature type="non-terminal residue" evidence="1">
    <location>
        <position position="1"/>
    </location>
</feature>
<evidence type="ECO:0000313" key="1">
    <source>
        <dbReference type="EMBL" id="KYM98743.1"/>
    </source>
</evidence>
<evidence type="ECO:0000313" key="2">
    <source>
        <dbReference type="Proteomes" id="UP000078542"/>
    </source>
</evidence>
<protein>
    <submittedName>
        <fullName evidence="1">Uncharacterized protein</fullName>
    </submittedName>
</protein>
<organism evidence="1 2">
    <name type="scientific">Cyphomyrmex costatus</name>
    <dbReference type="NCBI Taxonomy" id="456900"/>
    <lineage>
        <taxon>Eukaryota</taxon>
        <taxon>Metazoa</taxon>
        <taxon>Ecdysozoa</taxon>
        <taxon>Arthropoda</taxon>
        <taxon>Hexapoda</taxon>
        <taxon>Insecta</taxon>
        <taxon>Pterygota</taxon>
        <taxon>Neoptera</taxon>
        <taxon>Endopterygota</taxon>
        <taxon>Hymenoptera</taxon>
        <taxon>Apocrita</taxon>
        <taxon>Aculeata</taxon>
        <taxon>Formicoidea</taxon>
        <taxon>Formicidae</taxon>
        <taxon>Myrmicinae</taxon>
        <taxon>Cyphomyrmex</taxon>
    </lineage>
</organism>
<gene>
    <name evidence="1" type="ORF">ALC62_10711</name>
</gene>
<proteinExistence type="predicted"/>
<dbReference type="EMBL" id="KQ977935">
    <property type="protein sequence ID" value="KYM98743.1"/>
    <property type="molecule type" value="Genomic_DNA"/>
</dbReference>
<sequence length="280" mass="30448">FQRTNVTDTFVGTAVGRPATSFKLKRSGLTGRVSRAASSNSFCIFAFLCNIANSSACFKSLASRSGFPPMPIPPLAASRRRVSFAIVNCIFEFRNVFAFSNNLLSAKNNKNVIKSIFTVKLKGLMRSAKQLVCDLFLSRNCKIKSFRQLTSSRVTPSDRPASFEVIRVGWGGGLASGGEGLAAVGAVARRVLCNQSCFGASENSLPRPSIDGITRAVSLLSVVARLLRPCVRHDGAYLRAWRIVPSSVDSFDLLLFLVVTMADDEVLFDDVYELCEIIGK</sequence>
<accession>A0A195CFC2</accession>